<accession>X0WZG1</accession>
<sequence length="38" mass="4588">QTKYERNWGDHSEPKRQLVFDREALKKVTRRSPDVEST</sequence>
<dbReference type="EMBL" id="BARS01046259">
    <property type="protein sequence ID" value="GAG28577.1"/>
    <property type="molecule type" value="Genomic_DNA"/>
</dbReference>
<comment type="caution">
    <text evidence="1">The sequence shown here is derived from an EMBL/GenBank/DDBJ whole genome shotgun (WGS) entry which is preliminary data.</text>
</comment>
<protein>
    <submittedName>
        <fullName evidence="1">Uncharacterized protein</fullName>
    </submittedName>
</protein>
<organism evidence="1">
    <name type="scientific">marine sediment metagenome</name>
    <dbReference type="NCBI Taxonomy" id="412755"/>
    <lineage>
        <taxon>unclassified sequences</taxon>
        <taxon>metagenomes</taxon>
        <taxon>ecological metagenomes</taxon>
    </lineage>
</organism>
<dbReference type="AlphaFoldDB" id="X0WZG1"/>
<name>X0WZG1_9ZZZZ</name>
<gene>
    <name evidence="1" type="ORF">S01H1_69653</name>
</gene>
<proteinExistence type="predicted"/>
<evidence type="ECO:0000313" key="1">
    <source>
        <dbReference type="EMBL" id="GAG28577.1"/>
    </source>
</evidence>
<reference evidence="1" key="1">
    <citation type="journal article" date="2014" name="Front. Microbiol.">
        <title>High frequency of phylogenetically diverse reductive dehalogenase-homologous genes in deep subseafloor sedimentary metagenomes.</title>
        <authorList>
            <person name="Kawai M."/>
            <person name="Futagami T."/>
            <person name="Toyoda A."/>
            <person name="Takaki Y."/>
            <person name="Nishi S."/>
            <person name="Hori S."/>
            <person name="Arai W."/>
            <person name="Tsubouchi T."/>
            <person name="Morono Y."/>
            <person name="Uchiyama I."/>
            <person name="Ito T."/>
            <person name="Fujiyama A."/>
            <person name="Inagaki F."/>
            <person name="Takami H."/>
        </authorList>
    </citation>
    <scope>NUCLEOTIDE SEQUENCE</scope>
    <source>
        <strain evidence="1">Expedition CK06-06</strain>
    </source>
</reference>
<feature type="non-terminal residue" evidence="1">
    <location>
        <position position="1"/>
    </location>
</feature>